<dbReference type="SUPFAM" id="SSF160246">
    <property type="entry name" value="EspE N-terminal domain-like"/>
    <property type="match status" value="1"/>
</dbReference>
<dbReference type="InterPro" id="IPR003593">
    <property type="entry name" value="AAA+_ATPase"/>
</dbReference>
<dbReference type="Gene3D" id="3.30.450.90">
    <property type="match status" value="1"/>
</dbReference>
<organism evidence="5 6">
    <name type="scientific">Candidatus Sungiibacteriota bacterium</name>
    <dbReference type="NCBI Taxonomy" id="2750080"/>
    <lineage>
        <taxon>Bacteria</taxon>
        <taxon>Candidatus Sungiibacteriota</taxon>
    </lineage>
</organism>
<evidence type="ECO:0000256" key="3">
    <source>
        <dbReference type="ARBA" id="ARBA00022840"/>
    </source>
</evidence>
<evidence type="ECO:0000313" key="6">
    <source>
        <dbReference type="Proteomes" id="UP000595618"/>
    </source>
</evidence>
<evidence type="ECO:0000259" key="4">
    <source>
        <dbReference type="PROSITE" id="PS00662"/>
    </source>
</evidence>
<dbReference type="Pfam" id="PF00437">
    <property type="entry name" value="T2SSE"/>
    <property type="match status" value="1"/>
</dbReference>
<dbReference type="GO" id="GO:0016887">
    <property type="term" value="F:ATP hydrolysis activity"/>
    <property type="evidence" value="ECO:0007669"/>
    <property type="project" value="TreeGrafter"/>
</dbReference>
<comment type="similarity">
    <text evidence="1">Belongs to the GSP E family.</text>
</comment>
<dbReference type="CDD" id="cd01129">
    <property type="entry name" value="PulE-GspE-like"/>
    <property type="match status" value="1"/>
</dbReference>
<name>A0A7T5UQZ3_9BACT</name>
<proteinExistence type="inferred from homology"/>
<evidence type="ECO:0000256" key="2">
    <source>
        <dbReference type="ARBA" id="ARBA00022741"/>
    </source>
</evidence>
<dbReference type="Gene3D" id="3.30.300.160">
    <property type="entry name" value="Type II secretion system, protein E, N-terminal domain"/>
    <property type="match status" value="1"/>
</dbReference>
<accession>A0A7T5UQZ3</accession>
<dbReference type="GO" id="GO:0005524">
    <property type="term" value="F:ATP binding"/>
    <property type="evidence" value="ECO:0007669"/>
    <property type="project" value="UniProtKB-KW"/>
</dbReference>
<dbReference type="InterPro" id="IPR001482">
    <property type="entry name" value="T2SS/T4SS_dom"/>
</dbReference>
<feature type="domain" description="Bacterial type II secretion system protein E" evidence="4">
    <location>
        <begin position="381"/>
        <end position="395"/>
    </location>
</feature>
<keyword evidence="2" id="KW-0547">Nucleotide-binding</keyword>
<evidence type="ECO:0000313" key="5">
    <source>
        <dbReference type="EMBL" id="QQG45676.1"/>
    </source>
</evidence>
<evidence type="ECO:0000256" key="1">
    <source>
        <dbReference type="ARBA" id="ARBA00006611"/>
    </source>
</evidence>
<sequence length="571" mass="63105">MAKTITDILVTKNTLTLDEASLVKKDAKEKGVSVEDLLYQRGITEGDVAQAKSELTGYSVKTLGGVPIPLDVLRDIPEESARHYKMIPLGRREGYIEIGMLNPDDVTAQEALKFIAARINLPARIYIIIPSDFQSVLSEYRSLSGEVTKALGEFEKEYEELAAEVKIRRDEPAKIVEEAPVTKMVAVILRHAVEGRASDVHIEPSRKELRVRFRVDGTLHTSLMLPLDVHPAVISRIKVMSNLKIDETRVPQDGRFHAEIIGRDIDFRVSSFPTAFGEKVAIRILDPEAGIKTFPELGLSGRNLALLEENIKRPFGMILITGPTGSGKSTTLYAILQILNQEKSNIVSLEDPIEYFIPGVNQSQIKPEIGYDFATGLRHILRQDPDIIMVGEIRDKETAALAIHAALTGHLVLSTLHTNNAVGVIPRLIDMGVDPFLIPPTLILAAAQRLVRKLCPDSRKKIKLSGKIKDMVTRETEEAPAETREEIKKINASEIYQAETSPTCPKGTSGRTGIFEILSMTPELEKIILTSPSESKILEEAKRQGTSTMKQDGLVKVLKGIISLEDLLEVV</sequence>
<protein>
    <submittedName>
        <fullName evidence="5">Type II/IV secretion system protein</fullName>
    </submittedName>
</protein>
<dbReference type="InterPro" id="IPR037257">
    <property type="entry name" value="T2SS_E_N_sf"/>
</dbReference>
<dbReference type="Proteomes" id="UP000595618">
    <property type="component" value="Chromosome"/>
</dbReference>
<dbReference type="PANTHER" id="PTHR30258:SF1">
    <property type="entry name" value="PROTEIN TRANSPORT PROTEIN HOFB HOMOLOG"/>
    <property type="match status" value="1"/>
</dbReference>
<gene>
    <name evidence="5" type="ORF">HYW89_02025</name>
</gene>
<dbReference type="InterPro" id="IPR007831">
    <property type="entry name" value="T2SS_GspE_N"/>
</dbReference>
<dbReference type="Pfam" id="PF05157">
    <property type="entry name" value="MshEN"/>
    <property type="match status" value="1"/>
</dbReference>
<dbReference type="EMBL" id="CP066690">
    <property type="protein sequence ID" value="QQG45676.1"/>
    <property type="molecule type" value="Genomic_DNA"/>
</dbReference>
<reference evidence="5 6" key="1">
    <citation type="submission" date="2020-07" db="EMBL/GenBank/DDBJ databases">
        <title>Huge and variable diversity of episymbiotic CPR bacteria and DPANN archaea in groundwater ecosystems.</title>
        <authorList>
            <person name="He C.Y."/>
            <person name="Keren R."/>
            <person name="Whittaker M."/>
            <person name="Farag I.F."/>
            <person name="Doudna J."/>
            <person name="Cate J.H.D."/>
            <person name="Banfield J.F."/>
        </authorList>
    </citation>
    <scope>NUCLEOTIDE SEQUENCE [LARGE SCALE GENOMIC DNA]</scope>
    <source>
        <strain evidence="5">NC_groundwater_541_Ag_S-0.1um_46_50</strain>
    </source>
</reference>
<dbReference type="AlphaFoldDB" id="A0A7T5UQZ3"/>
<dbReference type="GO" id="GO:0005886">
    <property type="term" value="C:plasma membrane"/>
    <property type="evidence" value="ECO:0007669"/>
    <property type="project" value="TreeGrafter"/>
</dbReference>
<dbReference type="SUPFAM" id="SSF52540">
    <property type="entry name" value="P-loop containing nucleoside triphosphate hydrolases"/>
    <property type="match status" value="1"/>
</dbReference>
<dbReference type="Gene3D" id="3.40.50.300">
    <property type="entry name" value="P-loop containing nucleotide triphosphate hydrolases"/>
    <property type="match status" value="1"/>
</dbReference>
<dbReference type="InterPro" id="IPR027417">
    <property type="entry name" value="P-loop_NTPase"/>
</dbReference>
<dbReference type="PROSITE" id="PS00662">
    <property type="entry name" value="T2SP_E"/>
    <property type="match status" value="1"/>
</dbReference>
<dbReference type="SMART" id="SM00382">
    <property type="entry name" value="AAA"/>
    <property type="match status" value="1"/>
</dbReference>
<dbReference type="PANTHER" id="PTHR30258">
    <property type="entry name" value="TYPE II SECRETION SYSTEM PROTEIN GSPE-RELATED"/>
    <property type="match status" value="1"/>
</dbReference>
<keyword evidence="3" id="KW-0067">ATP-binding</keyword>